<name>A0A351U1Q4_9BACT</name>
<dbReference type="Proteomes" id="UP000777265">
    <property type="component" value="Unassembled WGS sequence"/>
</dbReference>
<dbReference type="InterPro" id="IPR003749">
    <property type="entry name" value="ThiS/MoaD-like"/>
</dbReference>
<gene>
    <name evidence="1" type="ORF">GXY80_08820</name>
</gene>
<dbReference type="Gene3D" id="3.10.20.30">
    <property type="match status" value="1"/>
</dbReference>
<proteinExistence type="predicted"/>
<dbReference type="InterPro" id="IPR012675">
    <property type="entry name" value="Beta-grasp_dom_sf"/>
</dbReference>
<comment type="caution">
    <text evidence="1">The sequence shown here is derived from an EMBL/GenBank/DDBJ whole genome shotgun (WGS) entry which is preliminary data.</text>
</comment>
<reference evidence="1" key="2">
    <citation type="submission" date="2020-01" db="EMBL/GenBank/DDBJ databases">
        <authorList>
            <person name="Campanaro S."/>
        </authorList>
    </citation>
    <scope>NUCLEOTIDE SEQUENCE</scope>
    <source>
        <strain evidence="1">AS06rmzACSIP_7</strain>
    </source>
</reference>
<evidence type="ECO:0000313" key="1">
    <source>
        <dbReference type="EMBL" id="NLW35564.1"/>
    </source>
</evidence>
<evidence type="ECO:0000313" key="2">
    <source>
        <dbReference type="Proteomes" id="UP000777265"/>
    </source>
</evidence>
<dbReference type="EMBL" id="JAAYEE010000141">
    <property type="protein sequence ID" value="NLW35564.1"/>
    <property type="molecule type" value="Genomic_DNA"/>
</dbReference>
<dbReference type="InterPro" id="IPR016155">
    <property type="entry name" value="Mopterin_synth/thiamin_S_b"/>
</dbReference>
<sequence>MCYEKAVKVELEGKIYDVEKPMQVSRLLQQFSLSRETHLVIVNNRLVTEDYRLGKDDQIKLIRVVSGG</sequence>
<organism evidence="1 2">
    <name type="scientific">Syntrophorhabdus aromaticivorans</name>
    <dbReference type="NCBI Taxonomy" id="328301"/>
    <lineage>
        <taxon>Bacteria</taxon>
        <taxon>Pseudomonadati</taxon>
        <taxon>Thermodesulfobacteriota</taxon>
        <taxon>Syntrophorhabdia</taxon>
        <taxon>Syntrophorhabdales</taxon>
        <taxon>Syntrophorhabdaceae</taxon>
        <taxon>Syntrophorhabdus</taxon>
    </lineage>
</organism>
<dbReference type="AlphaFoldDB" id="A0A351U1Q4"/>
<dbReference type="Pfam" id="PF02597">
    <property type="entry name" value="ThiS"/>
    <property type="match status" value="1"/>
</dbReference>
<reference evidence="1" key="1">
    <citation type="journal article" date="2020" name="Biotechnol. Biofuels">
        <title>New insights from the biogas microbiome by comprehensive genome-resolved metagenomics of nearly 1600 species originating from multiple anaerobic digesters.</title>
        <authorList>
            <person name="Campanaro S."/>
            <person name="Treu L."/>
            <person name="Rodriguez-R L.M."/>
            <person name="Kovalovszki A."/>
            <person name="Ziels R.M."/>
            <person name="Maus I."/>
            <person name="Zhu X."/>
            <person name="Kougias P.G."/>
            <person name="Basile A."/>
            <person name="Luo G."/>
            <person name="Schluter A."/>
            <person name="Konstantinidis K.T."/>
            <person name="Angelidaki I."/>
        </authorList>
    </citation>
    <scope>NUCLEOTIDE SEQUENCE</scope>
    <source>
        <strain evidence="1">AS06rmzACSIP_7</strain>
    </source>
</reference>
<dbReference type="STRING" id="909663.GCA_000512235_02539"/>
<protein>
    <submittedName>
        <fullName evidence="1">MoaD/ThiS family protein</fullName>
    </submittedName>
</protein>
<dbReference type="SUPFAM" id="SSF54285">
    <property type="entry name" value="MoaD/ThiS"/>
    <property type="match status" value="1"/>
</dbReference>
<accession>A0A351U1Q4</accession>